<organism evidence="3 4">
    <name type="scientific">Daucus carota subsp. sativus</name>
    <name type="common">Carrot</name>
    <dbReference type="NCBI Taxonomy" id="79200"/>
    <lineage>
        <taxon>Eukaryota</taxon>
        <taxon>Viridiplantae</taxon>
        <taxon>Streptophyta</taxon>
        <taxon>Embryophyta</taxon>
        <taxon>Tracheophyta</taxon>
        <taxon>Spermatophyta</taxon>
        <taxon>Magnoliopsida</taxon>
        <taxon>eudicotyledons</taxon>
        <taxon>Gunneridae</taxon>
        <taxon>Pentapetalae</taxon>
        <taxon>asterids</taxon>
        <taxon>campanulids</taxon>
        <taxon>Apiales</taxon>
        <taxon>Apiaceae</taxon>
        <taxon>Apioideae</taxon>
        <taxon>Scandiceae</taxon>
        <taxon>Daucinae</taxon>
        <taxon>Daucus</taxon>
        <taxon>Daucus sect. Daucus</taxon>
    </lineage>
</organism>
<protein>
    <submittedName>
        <fullName evidence="3">Uncharacterized protein</fullName>
    </submittedName>
</protein>
<accession>A0A165XPX9</accession>
<keyword evidence="2" id="KW-1015">Disulfide bond</keyword>
<evidence type="ECO:0000313" key="4">
    <source>
        <dbReference type="Proteomes" id="UP000077755"/>
    </source>
</evidence>
<dbReference type="InterPro" id="IPR006041">
    <property type="entry name" value="Pollen_Ole_e1_allergen"/>
</dbReference>
<dbReference type="OMA" id="PMRTPFT"/>
<keyword evidence="4" id="KW-1185">Reference proteome</keyword>
<gene>
    <name evidence="3" type="ORF">DCAR_0416700</name>
</gene>
<evidence type="ECO:0000256" key="2">
    <source>
        <dbReference type="ARBA" id="ARBA00023157"/>
    </source>
</evidence>
<sequence length="162" mass="17978">MARLVILMLLCVLPALATARFLHHAKPFVVQGRIYCDTCRAGFETSATTYIPGARVRIECRDRKSLALTYSIEGVTDSTGTYKLTVADDHLDEACDAMLVSSPDPLCSEPNAGRDKSRVILTRSNGMTSDLRFANNMGFLKSEPMTECTQVLQMYKETEDED</sequence>
<comment type="similarity">
    <text evidence="1">Belongs to the Ole e I family.</text>
</comment>
<reference evidence="3" key="2">
    <citation type="submission" date="2022-03" db="EMBL/GenBank/DDBJ databases">
        <title>Draft title - Genomic analysis of global carrot germplasm unveils the trajectory of domestication and the origin of high carotenoid orange carrot.</title>
        <authorList>
            <person name="Iorizzo M."/>
            <person name="Ellison S."/>
            <person name="Senalik D."/>
            <person name="Macko-Podgorni A."/>
            <person name="Grzebelus D."/>
            <person name="Bostan H."/>
            <person name="Rolling W."/>
            <person name="Curaba J."/>
            <person name="Simon P."/>
        </authorList>
    </citation>
    <scope>NUCLEOTIDE SEQUENCE</scope>
    <source>
        <tissue evidence="3">Leaf</tissue>
    </source>
</reference>
<dbReference type="AlphaFoldDB" id="A0A165XPX9"/>
<dbReference type="Proteomes" id="UP000077755">
    <property type="component" value="Chromosome 4"/>
</dbReference>
<evidence type="ECO:0000256" key="1">
    <source>
        <dbReference type="ARBA" id="ARBA00010049"/>
    </source>
</evidence>
<dbReference type="PANTHER" id="PTHR31614">
    <property type="entry name" value="PROTEIN DOWNSTREAM OF FLC-RELATED"/>
    <property type="match status" value="1"/>
</dbReference>
<reference evidence="3" key="1">
    <citation type="journal article" date="2016" name="Nat. Genet.">
        <title>A high-quality carrot genome assembly provides new insights into carotenoid accumulation and asterid genome evolution.</title>
        <authorList>
            <person name="Iorizzo M."/>
            <person name="Ellison S."/>
            <person name="Senalik D."/>
            <person name="Zeng P."/>
            <person name="Satapoomin P."/>
            <person name="Huang J."/>
            <person name="Bowman M."/>
            <person name="Iovene M."/>
            <person name="Sanseverino W."/>
            <person name="Cavagnaro P."/>
            <person name="Yildiz M."/>
            <person name="Macko-Podgorni A."/>
            <person name="Moranska E."/>
            <person name="Grzebelus E."/>
            <person name="Grzebelus D."/>
            <person name="Ashrafi H."/>
            <person name="Zheng Z."/>
            <person name="Cheng S."/>
            <person name="Spooner D."/>
            <person name="Van Deynze A."/>
            <person name="Simon P."/>
        </authorList>
    </citation>
    <scope>NUCLEOTIDE SEQUENCE</scope>
    <source>
        <tissue evidence="3">Leaf</tissue>
    </source>
</reference>
<dbReference type="EMBL" id="CP093346">
    <property type="protein sequence ID" value="WOG97360.1"/>
    <property type="molecule type" value="Genomic_DNA"/>
</dbReference>
<dbReference type="OrthoDB" id="1896520at2759"/>
<dbReference type="KEGG" id="dcr:108219480"/>
<name>A0A165XPX9_DAUCS</name>
<evidence type="ECO:0000313" key="3">
    <source>
        <dbReference type="EMBL" id="WOG97360.1"/>
    </source>
</evidence>
<proteinExistence type="inferred from homology"/>
<dbReference type="Gramene" id="KZM98397">
    <property type="protein sequence ID" value="KZM98397"/>
    <property type="gene ID" value="DCAR_014241"/>
</dbReference>
<dbReference type="PANTHER" id="PTHR31614:SF5">
    <property type="entry name" value="ALLERGEN-LIKE PROTEIN BRSN20"/>
    <property type="match status" value="1"/>
</dbReference>
<dbReference type="Pfam" id="PF01190">
    <property type="entry name" value="Pollen_Ole_e_1"/>
    <property type="match status" value="1"/>
</dbReference>